<protein>
    <recommendedName>
        <fullName evidence="7">Zn(2)-C6 fungal-type domain-containing protein</fullName>
    </recommendedName>
</protein>
<dbReference type="GO" id="GO:0000978">
    <property type="term" value="F:RNA polymerase II cis-regulatory region sequence-specific DNA binding"/>
    <property type="evidence" value="ECO:0007669"/>
    <property type="project" value="TreeGrafter"/>
</dbReference>
<name>A0A1E4U205_PACTA</name>
<dbReference type="PANTHER" id="PTHR31069:SF12">
    <property type="entry name" value="TRANSCRIPTION FACTOR DOMAIN-CONTAINING PROTEIN"/>
    <property type="match status" value="1"/>
</dbReference>
<keyword evidence="1" id="KW-0479">Metal-binding</keyword>
<organism evidence="8 9">
    <name type="scientific">Pachysolen tannophilus NRRL Y-2460</name>
    <dbReference type="NCBI Taxonomy" id="669874"/>
    <lineage>
        <taxon>Eukaryota</taxon>
        <taxon>Fungi</taxon>
        <taxon>Dikarya</taxon>
        <taxon>Ascomycota</taxon>
        <taxon>Saccharomycotina</taxon>
        <taxon>Pichiomycetes</taxon>
        <taxon>Pachysolenaceae</taxon>
        <taxon>Pachysolen</taxon>
    </lineage>
</organism>
<keyword evidence="6" id="KW-0175">Coiled coil</keyword>
<dbReference type="SMART" id="SM00066">
    <property type="entry name" value="GAL4"/>
    <property type="match status" value="1"/>
</dbReference>
<evidence type="ECO:0000256" key="6">
    <source>
        <dbReference type="SAM" id="Coils"/>
    </source>
</evidence>
<dbReference type="GO" id="GO:0005634">
    <property type="term" value="C:nucleus"/>
    <property type="evidence" value="ECO:0007669"/>
    <property type="project" value="TreeGrafter"/>
</dbReference>
<gene>
    <name evidence="8" type="ORF">PACTADRAFT_185602</name>
</gene>
<dbReference type="AlphaFoldDB" id="A0A1E4U205"/>
<dbReference type="InterPro" id="IPR007219">
    <property type="entry name" value="XnlR_reg_dom"/>
</dbReference>
<dbReference type="GO" id="GO:0000981">
    <property type="term" value="F:DNA-binding transcription factor activity, RNA polymerase II-specific"/>
    <property type="evidence" value="ECO:0007669"/>
    <property type="project" value="InterPro"/>
</dbReference>
<keyword evidence="5" id="KW-0539">Nucleus</keyword>
<dbReference type="Gene3D" id="4.10.240.10">
    <property type="entry name" value="Zn(2)-C6 fungal-type DNA-binding domain"/>
    <property type="match status" value="1"/>
</dbReference>
<evidence type="ECO:0000256" key="1">
    <source>
        <dbReference type="ARBA" id="ARBA00022723"/>
    </source>
</evidence>
<feature type="domain" description="Zn(2)-C6 fungal-type" evidence="7">
    <location>
        <begin position="19"/>
        <end position="49"/>
    </location>
</feature>
<evidence type="ECO:0000256" key="3">
    <source>
        <dbReference type="ARBA" id="ARBA00023125"/>
    </source>
</evidence>
<dbReference type="PROSITE" id="PS50048">
    <property type="entry name" value="ZN2_CY6_FUNGAL_2"/>
    <property type="match status" value="1"/>
</dbReference>
<feature type="coiled-coil region" evidence="6">
    <location>
        <begin position="92"/>
        <end position="119"/>
    </location>
</feature>
<dbReference type="GO" id="GO:0008270">
    <property type="term" value="F:zinc ion binding"/>
    <property type="evidence" value="ECO:0007669"/>
    <property type="project" value="InterPro"/>
</dbReference>
<evidence type="ECO:0000256" key="2">
    <source>
        <dbReference type="ARBA" id="ARBA00023015"/>
    </source>
</evidence>
<dbReference type="PROSITE" id="PS00463">
    <property type="entry name" value="ZN2_CY6_FUNGAL_1"/>
    <property type="match status" value="1"/>
</dbReference>
<reference evidence="9" key="1">
    <citation type="submission" date="2016-05" db="EMBL/GenBank/DDBJ databases">
        <title>Comparative genomics of biotechnologically important yeasts.</title>
        <authorList>
            <consortium name="DOE Joint Genome Institute"/>
            <person name="Riley R."/>
            <person name="Haridas S."/>
            <person name="Wolfe K.H."/>
            <person name="Lopes M.R."/>
            <person name="Hittinger C.T."/>
            <person name="Goker M."/>
            <person name="Salamov A."/>
            <person name="Wisecaver J."/>
            <person name="Long T.M."/>
            <person name="Aerts A.L."/>
            <person name="Barry K."/>
            <person name="Choi C."/>
            <person name="Clum A."/>
            <person name="Coughlan A.Y."/>
            <person name="Deshpande S."/>
            <person name="Douglass A.P."/>
            <person name="Hanson S.J."/>
            <person name="Klenk H.-P."/>
            <person name="Labutti K."/>
            <person name="Lapidus A."/>
            <person name="Lindquist E."/>
            <person name="Lipzen A."/>
            <person name="Meier-Kolthoff J.P."/>
            <person name="Ohm R.A."/>
            <person name="Otillar R.P."/>
            <person name="Pangilinan J."/>
            <person name="Peng Y."/>
            <person name="Rokas A."/>
            <person name="Rosa C.A."/>
            <person name="Scheuner C."/>
            <person name="Sibirny A.A."/>
            <person name="Slot J.C."/>
            <person name="Stielow J.B."/>
            <person name="Sun H."/>
            <person name="Kurtzman C.P."/>
            <person name="Blackwell M."/>
            <person name="Grigoriev I.V."/>
            <person name="Jeffries T.W."/>
        </authorList>
    </citation>
    <scope>NUCLEOTIDE SEQUENCE [LARGE SCALE GENOMIC DNA]</scope>
    <source>
        <strain evidence="9">NRRL Y-2460</strain>
    </source>
</reference>
<dbReference type="InterPro" id="IPR036864">
    <property type="entry name" value="Zn2-C6_fun-type_DNA-bd_sf"/>
</dbReference>
<dbReference type="PANTHER" id="PTHR31069">
    <property type="entry name" value="OLEATE-ACTIVATED TRANSCRIPTION FACTOR 1-RELATED"/>
    <property type="match status" value="1"/>
</dbReference>
<dbReference type="Proteomes" id="UP000094236">
    <property type="component" value="Unassembled WGS sequence"/>
</dbReference>
<dbReference type="CDD" id="cd12148">
    <property type="entry name" value="fungal_TF_MHR"/>
    <property type="match status" value="1"/>
</dbReference>
<dbReference type="STRING" id="669874.A0A1E4U205"/>
<dbReference type="Pfam" id="PF04082">
    <property type="entry name" value="Fungal_trans"/>
    <property type="match status" value="1"/>
</dbReference>
<dbReference type="GO" id="GO:0006351">
    <property type="term" value="P:DNA-templated transcription"/>
    <property type="evidence" value="ECO:0007669"/>
    <property type="project" value="InterPro"/>
</dbReference>
<evidence type="ECO:0000256" key="4">
    <source>
        <dbReference type="ARBA" id="ARBA00023163"/>
    </source>
</evidence>
<dbReference type="CDD" id="cd00067">
    <property type="entry name" value="GAL4"/>
    <property type="match status" value="1"/>
</dbReference>
<evidence type="ECO:0000313" key="9">
    <source>
        <dbReference type="Proteomes" id="UP000094236"/>
    </source>
</evidence>
<dbReference type="SUPFAM" id="SSF57701">
    <property type="entry name" value="Zn2/Cys6 DNA-binding domain"/>
    <property type="match status" value="1"/>
</dbReference>
<accession>A0A1E4U205</accession>
<dbReference type="GO" id="GO:0045944">
    <property type="term" value="P:positive regulation of transcription by RNA polymerase II"/>
    <property type="evidence" value="ECO:0007669"/>
    <property type="project" value="TreeGrafter"/>
</dbReference>
<keyword evidence="3" id="KW-0238">DNA-binding</keyword>
<evidence type="ECO:0000313" key="8">
    <source>
        <dbReference type="EMBL" id="ODV98029.1"/>
    </source>
</evidence>
<evidence type="ECO:0000256" key="5">
    <source>
        <dbReference type="ARBA" id="ARBA00023242"/>
    </source>
</evidence>
<keyword evidence="2" id="KW-0805">Transcription regulation</keyword>
<evidence type="ECO:0000259" key="7">
    <source>
        <dbReference type="PROSITE" id="PS50048"/>
    </source>
</evidence>
<keyword evidence="4" id="KW-0804">Transcription</keyword>
<dbReference type="Pfam" id="PF00172">
    <property type="entry name" value="Zn_clus"/>
    <property type="match status" value="1"/>
</dbReference>
<keyword evidence="9" id="KW-1185">Reference proteome</keyword>
<dbReference type="OrthoDB" id="2943660at2759"/>
<dbReference type="InterPro" id="IPR001138">
    <property type="entry name" value="Zn2Cys6_DnaBD"/>
</dbReference>
<dbReference type="EMBL" id="KV454011">
    <property type="protein sequence ID" value="ODV98029.1"/>
    <property type="molecule type" value="Genomic_DNA"/>
</dbReference>
<dbReference type="InterPro" id="IPR050675">
    <property type="entry name" value="OAF3"/>
</dbReference>
<sequence>MLESSSVKPVKKRLRIPVSCKACRKRKTKCDRDKPKCGYCAVNDIECVYEDKRSWVNNFDVNSDAPLMAKNNSCTNSSSNEERYGSEVASFTNHDEKSYLELEDEIASLKKELLELKLSNLPPSITLPKNLPPIDDNDCLNFYSGYNPRLKATALSASCQGAFSSQSLIKKDPFIRLLWLKLVASKARREFLQALRPSEPTQNLDNIYAPFFNFTNDHKGFRDLANGEEMLTVPNELRDKEIKSHGTSTDMKDHQWNNLVAQIKSSSIPTTGHSLSNFPQLVPLGSCFISHNMHADFQLYLAKKLPTKRAIWLLIDRFFKYAYPFMPYIDQKIFIDDLTKLIGPRNLEEVKIDNVPIKRGLDFATIGILLMVLEFGSFTLFANSDKSLAKAGVFKVTDPDMKYLLDNPLLDDENVGAKFCLGQFRVFKKVTIEVAQLAVYLRLYDRYSPQDGDSLFGSNSLIFNGAIMQMAYAIGLNRDPSGFEDIAGLSDDRSLNLRRKLWYGVLNCDSYQFYILGIASSTRVDFFDTNLPNNKSSNCEDSKIENFVIESVSNFAKIDGLIKDFIYECSSFKREVSVKELISKTHTLESYIDEKYVSLSDILLKSHDEDKHINNIKKVDATLNYLHAKVLLQLIYYNIYLNYESSSKNNELAVYFLKKILGISTELMEVCPHVIKNSSLYYGRGLDFIINPTLQLVCHKSLQMRGGLYSRFVHFKMLLKTDGTLPSFLRTQLNNVIDVIFYPFSKVLSSLFFISDRYCYAWKLTKLQRIFVLMIMNDNRDRSENFYEAVKNDDGTFKLKLRGDDEGVIEIPQRSVFSALSLPTTLEILNYVASLRNEENLAVINGSKRPKNNVDHNECRKSFSNLKNESNNNNNVFSRVEISTSANSDDSIQNWDWPTSSSLNLLSPKIDTSNNIFPDPDIDKTWLNFMSDRVNNDMDGIHSDVKPLSNKGPGDVINTDGLYVFPSESESVPHNNTNNNNQVDSFSKDVSAEYISKLEVLMNAPLTPTSENNIVNRNNNYNESDLIALDQLMKFVAEDLY</sequence>
<proteinExistence type="predicted"/>